<reference evidence="1 2" key="1">
    <citation type="journal article" date="2012" name="BMC Genomics">
        <title>Genome-guided analysis of physiological and morphological traits of the fermentative acetate oxidizer Thermacetogenium phaeum.</title>
        <authorList>
            <person name="Oehler D."/>
            <person name="Poehlein A."/>
            <person name="Leimbach A."/>
            <person name="Muller N."/>
            <person name="Daniel R."/>
            <person name="Gottschalk G."/>
            <person name="Schink B."/>
        </authorList>
    </citation>
    <scope>NUCLEOTIDE SEQUENCE [LARGE SCALE GENOMIC DNA]</scope>
    <source>
        <strain evidence="2">ATCC BAA-254 / DSM 26808 / PB</strain>
    </source>
</reference>
<keyword evidence="2" id="KW-1185">Reference proteome</keyword>
<dbReference type="STRING" id="1089553.Tph_c03160"/>
<proteinExistence type="predicted"/>
<dbReference type="AlphaFoldDB" id="K4LCS4"/>
<organism evidence="1 2">
    <name type="scientific">Thermacetogenium phaeum (strain ATCC BAA-254 / DSM 26808 / PB)</name>
    <dbReference type="NCBI Taxonomy" id="1089553"/>
    <lineage>
        <taxon>Bacteria</taxon>
        <taxon>Bacillati</taxon>
        <taxon>Bacillota</taxon>
        <taxon>Clostridia</taxon>
        <taxon>Thermoanaerobacterales</taxon>
        <taxon>Thermoanaerobacteraceae</taxon>
        <taxon>Thermacetogenium</taxon>
    </lineage>
</organism>
<dbReference type="OrthoDB" id="9156203at2"/>
<dbReference type="eggNOG" id="ENOG502ZFFI">
    <property type="taxonomic scope" value="Bacteria"/>
</dbReference>
<dbReference type="KEGG" id="tpz:Tph_c03160"/>
<dbReference type="EMBL" id="CP003732">
    <property type="protein sequence ID" value="AFV10563.1"/>
    <property type="molecule type" value="Genomic_DNA"/>
</dbReference>
<sequence>MYKERVSKSSDELEQLIEEFRNFAFSGMVGFYNSCSITSIILSSQKYGWHKNVFTIVVFEELPFRDYRRKYHTKHPVKITNDLRLSVVSQRAMVADAVRLYEDACRKGRWQQPGCPELQIAECNILSKHFVPSSSDVPLNSILKNPHRYPSYVFELFCEKKEFYKKLNPEYALGKISPAVKKLYQAVNDCIPIDLEYISDRWENIIFQFPVNLLKIEARGEKDGEHINVSLRWHPLVVNERRVVNIQLDSKHDKIILGCCNTTVSESSARLRVGTTQGEMSIQVMSRDNNIILYQKAFHLINLIGVSLRNLNHEKVTINVPPRGKRQPAFTYTIQPVSIEHMSSGKIPEWREWVNKRSNLASKRELERRLEFVQYGVGGAQDWERALRDIHQLIKWHGENGVYLWDPFADGRDIISTIFACEINDAPLKVITSFNKFVRKIAVRNGIEICNCEDWMRHLKGFLSKAVQQRKVNLEVRCQHGCRGWKFHDRFLIFPGLEPKVWSLGCSINALGQSHSILMKVEHAQPVLDAFELLWEELDQCVIWP</sequence>
<accession>K4LCS4</accession>
<evidence type="ECO:0000313" key="1">
    <source>
        <dbReference type="EMBL" id="AFV10563.1"/>
    </source>
</evidence>
<name>K4LCS4_THEPS</name>
<evidence type="ECO:0000313" key="2">
    <source>
        <dbReference type="Proteomes" id="UP000000467"/>
    </source>
</evidence>
<dbReference type="HOGENOM" id="CLU_036469_0_0_9"/>
<dbReference type="NCBIfam" id="NF040700">
    <property type="entry name" value="VPA1262_N_dom"/>
    <property type="match status" value="1"/>
</dbReference>
<gene>
    <name evidence="1" type="ordered locus">Tph_c03160</name>
</gene>
<protein>
    <submittedName>
        <fullName evidence="1">Uncharacterized protein</fullName>
    </submittedName>
</protein>
<dbReference type="Proteomes" id="UP000000467">
    <property type="component" value="Chromosome"/>
</dbReference>
<dbReference type="RefSeq" id="WP_015049482.1">
    <property type="nucleotide sequence ID" value="NC_018870.1"/>
</dbReference>